<dbReference type="GO" id="GO:0003677">
    <property type="term" value="F:DNA binding"/>
    <property type="evidence" value="ECO:0007669"/>
    <property type="project" value="UniProtKB-KW"/>
</dbReference>
<comment type="similarity">
    <text evidence="1">Belongs to the sigma-70 factor family. ECF subfamily.</text>
</comment>
<dbReference type="InterPro" id="IPR007627">
    <property type="entry name" value="RNA_pol_sigma70_r2"/>
</dbReference>
<accession>A0A1D3TYI1</accession>
<evidence type="ECO:0000313" key="9">
    <source>
        <dbReference type="Proteomes" id="UP000199315"/>
    </source>
</evidence>
<dbReference type="Pfam" id="PF04542">
    <property type="entry name" value="Sigma70_r2"/>
    <property type="match status" value="1"/>
</dbReference>
<dbReference type="SUPFAM" id="SSF88946">
    <property type="entry name" value="Sigma2 domain of RNA polymerase sigma factors"/>
    <property type="match status" value="1"/>
</dbReference>
<dbReference type="PANTHER" id="PTHR43133:SF8">
    <property type="entry name" value="RNA POLYMERASE SIGMA FACTOR HI_1459-RELATED"/>
    <property type="match status" value="1"/>
</dbReference>
<organism evidence="8 9">
    <name type="scientific">Anaerobium acetethylicum</name>
    <dbReference type="NCBI Taxonomy" id="1619234"/>
    <lineage>
        <taxon>Bacteria</taxon>
        <taxon>Bacillati</taxon>
        <taxon>Bacillota</taxon>
        <taxon>Clostridia</taxon>
        <taxon>Lachnospirales</taxon>
        <taxon>Lachnospiraceae</taxon>
        <taxon>Anaerobium</taxon>
    </lineage>
</organism>
<protein>
    <submittedName>
        <fullName evidence="8">RNA polymerase sigma-70 factor, ECF subfamily</fullName>
    </submittedName>
</protein>
<dbReference type="CDD" id="cd06171">
    <property type="entry name" value="Sigma70_r4"/>
    <property type="match status" value="1"/>
</dbReference>
<dbReference type="InterPro" id="IPR013249">
    <property type="entry name" value="RNA_pol_sigma70_r4_t2"/>
</dbReference>
<name>A0A1D3TYI1_9FIRM</name>
<dbReference type="EMBL" id="FMKA01000043">
    <property type="protein sequence ID" value="SCP99489.1"/>
    <property type="molecule type" value="Genomic_DNA"/>
</dbReference>
<proteinExistence type="inferred from homology"/>
<dbReference type="STRING" id="1619234.SAMN05421730_104310"/>
<gene>
    <name evidence="8" type="ORF">SAMN05421730_104310</name>
</gene>
<evidence type="ECO:0000313" key="8">
    <source>
        <dbReference type="EMBL" id="SCP99489.1"/>
    </source>
</evidence>
<evidence type="ECO:0000256" key="5">
    <source>
        <dbReference type="ARBA" id="ARBA00023163"/>
    </source>
</evidence>
<keyword evidence="2" id="KW-0805">Transcription regulation</keyword>
<dbReference type="InterPro" id="IPR014284">
    <property type="entry name" value="RNA_pol_sigma-70_dom"/>
</dbReference>
<dbReference type="Gene3D" id="1.10.1740.10">
    <property type="match status" value="1"/>
</dbReference>
<keyword evidence="4" id="KW-0238">DNA-binding</keyword>
<dbReference type="GO" id="GO:0006352">
    <property type="term" value="P:DNA-templated transcription initiation"/>
    <property type="evidence" value="ECO:0007669"/>
    <property type="project" value="InterPro"/>
</dbReference>
<dbReference type="SUPFAM" id="SSF88659">
    <property type="entry name" value="Sigma3 and sigma4 domains of RNA polymerase sigma factors"/>
    <property type="match status" value="1"/>
</dbReference>
<evidence type="ECO:0000256" key="2">
    <source>
        <dbReference type="ARBA" id="ARBA00023015"/>
    </source>
</evidence>
<dbReference type="PANTHER" id="PTHR43133">
    <property type="entry name" value="RNA POLYMERASE ECF-TYPE SIGMA FACTO"/>
    <property type="match status" value="1"/>
</dbReference>
<evidence type="ECO:0000256" key="3">
    <source>
        <dbReference type="ARBA" id="ARBA00023082"/>
    </source>
</evidence>
<sequence length="182" mass="21307">MISDKTLYASFLEGDISSFEELVIRHRHSLVYFIMQSVKSYQVAEDIAQEVFAYIYMKPGQYCPEYAFQTFLFMLGKRRAIDFIRKEVKYAHTSLDELDIADAATLEELIFKKEESAYLRKYLNELKPEYRQVILLIDFHGFSLIETAKVMDKSVSAVKVLSHRAKKRLKQSLERGGFSYEI</sequence>
<dbReference type="NCBIfam" id="TIGR02937">
    <property type="entry name" value="sigma70-ECF"/>
    <property type="match status" value="1"/>
</dbReference>
<dbReference type="RefSeq" id="WP_169823775.1">
    <property type="nucleotide sequence ID" value="NZ_FMKA01000043.1"/>
</dbReference>
<dbReference type="InterPro" id="IPR039425">
    <property type="entry name" value="RNA_pol_sigma-70-like"/>
</dbReference>
<evidence type="ECO:0000256" key="1">
    <source>
        <dbReference type="ARBA" id="ARBA00010641"/>
    </source>
</evidence>
<keyword evidence="3" id="KW-0731">Sigma factor</keyword>
<dbReference type="InterPro" id="IPR013324">
    <property type="entry name" value="RNA_pol_sigma_r3/r4-like"/>
</dbReference>
<keyword evidence="9" id="KW-1185">Reference proteome</keyword>
<dbReference type="AlphaFoldDB" id="A0A1D3TYI1"/>
<reference evidence="8 9" key="1">
    <citation type="submission" date="2016-09" db="EMBL/GenBank/DDBJ databases">
        <authorList>
            <person name="Capua I."/>
            <person name="De Benedictis P."/>
            <person name="Joannis T."/>
            <person name="Lombin L.H."/>
            <person name="Cattoli G."/>
        </authorList>
    </citation>
    <scope>NUCLEOTIDE SEQUENCE [LARGE SCALE GENOMIC DNA]</scope>
    <source>
        <strain evidence="8 9">GluBS11</strain>
    </source>
</reference>
<dbReference type="Gene3D" id="1.10.10.10">
    <property type="entry name" value="Winged helix-like DNA-binding domain superfamily/Winged helix DNA-binding domain"/>
    <property type="match status" value="1"/>
</dbReference>
<dbReference type="InterPro" id="IPR036388">
    <property type="entry name" value="WH-like_DNA-bd_sf"/>
</dbReference>
<evidence type="ECO:0000259" key="7">
    <source>
        <dbReference type="Pfam" id="PF08281"/>
    </source>
</evidence>
<feature type="domain" description="RNA polymerase sigma-70 region 2" evidence="6">
    <location>
        <begin position="22"/>
        <end position="87"/>
    </location>
</feature>
<dbReference type="InterPro" id="IPR013325">
    <property type="entry name" value="RNA_pol_sigma_r2"/>
</dbReference>
<dbReference type="Proteomes" id="UP000199315">
    <property type="component" value="Unassembled WGS sequence"/>
</dbReference>
<feature type="domain" description="RNA polymerase sigma factor 70 region 4 type 2" evidence="7">
    <location>
        <begin position="118"/>
        <end position="169"/>
    </location>
</feature>
<dbReference type="GO" id="GO:0016987">
    <property type="term" value="F:sigma factor activity"/>
    <property type="evidence" value="ECO:0007669"/>
    <property type="project" value="UniProtKB-KW"/>
</dbReference>
<dbReference type="Pfam" id="PF08281">
    <property type="entry name" value="Sigma70_r4_2"/>
    <property type="match status" value="1"/>
</dbReference>
<evidence type="ECO:0000256" key="4">
    <source>
        <dbReference type="ARBA" id="ARBA00023125"/>
    </source>
</evidence>
<keyword evidence="5" id="KW-0804">Transcription</keyword>
<evidence type="ECO:0000259" key="6">
    <source>
        <dbReference type="Pfam" id="PF04542"/>
    </source>
</evidence>